<dbReference type="GeneID" id="30981866"/>
<keyword evidence="2" id="KW-1185">Reference proteome</keyword>
<dbReference type="Proteomes" id="UP000094285">
    <property type="component" value="Unassembled WGS sequence"/>
</dbReference>
<dbReference type="AlphaFoldDB" id="A0A1E4SFV8"/>
<name>A0A1E4SFV8_9ASCO</name>
<evidence type="ECO:0000313" key="2">
    <source>
        <dbReference type="Proteomes" id="UP000094285"/>
    </source>
</evidence>
<sequence length="90" mass="10544">MVRQITCWWSLMSAHPGVYGTRMKEILVRWMRRRERQGGGDKGGYCRGTSGFELTVFLCFWCHGKGFRKKWQHITARKSDQQNQASTIFA</sequence>
<dbReference type="EMBL" id="KV453913">
    <property type="protein sequence ID" value="ODV78292.1"/>
    <property type="molecule type" value="Genomic_DNA"/>
</dbReference>
<reference evidence="2" key="1">
    <citation type="submission" date="2016-05" db="EMBL/GenBank/DDBJ databases">
        <title>Comparative genomics of biotechnologically important yeasts.</title>
        <authorList>
            <consortium name="DOE Joint Genome Institute"/>
            <person name="Riley R."/>
            <person name="Haridas S."/>
            <person name="Wolfe K.H."/>
            <person name="Lopes M.R."/>
            <person name="Hittinger C.T."/>
            <person name="Goker M."/>
            <person name="Salamov A."/>
            <person name="Wisecaver J."/>
            <person name="Long T.M."/>
            <person name="Aerts A.L."/>
            <person name="Barry K."/>
            <person name="Choi C."/>
            <person name="Clum A."/>
            <person name="Coughlan A.Y."/>
            <person name="Deshpande S."/>
            <person name="Douglass A.P."/>
            <person name="Hanson S.J."/>
            <person name="Klenk H.-P."/>
            <person name="Labutti K."/>
            <person name="Lapidus A."/>
            <person name="Lindquist E."/>
            <person name="Lipzen A."/>
            <person name="Meier-Kolthoff J.P."/>
            <person name="Ohm R.A."/>
            <person name="Otillar R.P."/>
            <person name="Pangilinan J."/>
            <person name="Peng Y."/>
            <person name="Rokas A."/>
            <person name="Rosa C.A."/>
            <person name="Scheuner C."/>
            <person name="Sibirny A.A."/>
            <person name="Slot J.C."/>
            <person name="Stielow J.B."/>
            <person name="Sun H."/>
            <person name="Kurtzman C.P."/>
            <person name="Blackwell M."/>
            <person name="Grigoriev I.V."/>
            <person name="Jeffries T.W."/>
        </authorList>
    </citation>
    <scope>NUCLEOTIDE SEQUENCE [LARGE SCALE GENOMIC DNA]</scope>
    <source>
        <strain evidence="2">NRRL Y-17324</strain>
    </source>
</reference>
<dbReference type="RefSeq" id="XP_020063414.1">
    <property type="nucleotide sequence ID" value="XM_020207729.1"/>
</dbReference>
<accession>A0A1E4SFV8</accession>
<evidence type="ECO:0000313" key="1">
    <source>
        <dbReference type="EMBL" id="ODV78292.1"/>
    </source>
</evidence>
<protein>
    <submittedName>
        <fullName evidence="1">Uncharacterized protein</fullName>
    </submittedName>
</protein>
<organism evidence="1 2">
    <name type="scientific">Suhomyces tanzawaensis NRRL Y-17324</name>
    <dbReference type="NCBI Taxonomy" id="984487"/>
    <lineage>
        <taxon>Eukaryota</taxon>
        <taxon>Fungi</taxon>
        <taxon>Dikarya</taxon>
        <taxon>Ascomycota</taxon>
        <taxon>Saccharomycotina</taxon>
        <taxon>Pichiomycetes</taxon>
        <taxon>Debaryomycetaceae</taxon>
        <taxon>Suhomyces</taxon>
    </lineage>
</organism>
<gene>
    <name evidence="1" type="ORF">CANTADRAFT_262970</name>
</gene>
<proteinExistence type="predicted"/>